<proteinExistence type="predicted"/>
<evidence type="ECO:0000313" key="2">
    <source>
        <dbReference type="EMBL" id="KAF5556871.1"/>
    </source>
</evidence>
<dbReference type="EMBL" id="JAAOAM010000024">
    <property type="protein sequence ID" value="KAF5556871.1"/>
    <property type="molecule type" value="Genomic_DNA"/>
</dbReference>
<sequence length="118" mass="13113">MNLKRRGSELDYEAKKMKFDDSNDNDGVSSTSSVPTSPALTRQPVTDLDDLPLTAREKINYLLQALGDVSPETLYQVNIMDQINAINSDGHWPPSFMYKPPSLDIIVGHHHGTFPTAI</sequence>
<reference evidence="2 3" key="1">
    <citation type="submission" date="2020-05" db="EMBL/GenBank/DDBJ databases">
        <title>Identification and distribution of gene clusters putatively required for synthesis of sphingolipid metabolism inhibitors in phylogenetically diverse species of the filamentous fungus Fusarium.</title>
        <authorList>
            <person name="Kim H.-S."/>
            <person name="Busman M."/>
            <person name="Brown D.W."/>
            <person name="Divon H."/>
            <person name="Uhlig S."/>
            <person name="Proctor R.H."/>
        </authorList>
    </citation>
    <scope>NUCLEOTIDE SEQUENCE [LARGE SCALE GENOMIC DNA]</scope>
    <source>
        <strain evidence="2 3">NRRL 53147</strain>
    </source>
</reference>
<accession>A0A8H5JLP0</accession>
<comment type="caution">
    <text evidence="2">The sequence shown here is derived from an EMBL/GenBank/DDBJ whole genome shotgun (WGS) entry which is preliminary data.</text>
</comment>
<feature type="compositionally biased region" description="Low complexity" evidence="1">
    <location>
        <begin position="28"/>
        <end position="38"/>
    </location>
</feature>
<dbReference type="Proteomes" id="UP000522262">
    <property type="component" value="Unassembled WGS sequence"/>
</dbReference>
<feature type="compositionally biased region" description="Basic and acidic residues" evidence="1">
    <location>
        <begin position="1"/>
        <end position="21"/>
    </location>
</feature>
<name>A0A8H5JLP0_9HYPO</name>
<evidence type="ECO:0000256" key="1">
    <source>
        <dbReference type="SAM" id="MobiDB-lite"/>
    </source>
</evidence>
<feature type="region of interest" description="Disordered" evidence="1">
    <location>
        <begin position="1"/>
        <end position="48"/>
    </location>
</feature>
<evidence type="ECO:0000313" key="3">
    <source>
        <dbReference type="Proteomes" id="UP000522262"/>
    </source>
</evidence>
<keyword evidence="3" id="KW-1185">Reference proteome</keyword>
<protein>
    <submittedName>
        <fullName evidence="2">Uncharacterized protein</fullName>
    </submittedName>
</protein>
<dbReference type="AlphaFoldDB" id="A0A8H5JLP0"/>
<gene>
    <name evidence="2" type="ORF">FMEXI_924</name>
</gene>
<organism evidence="2 3">
    <name type="scientific">Fusarium mexicanum</name>
    <dbReference type="NCBI Taxonomy" id="751941"/>
    <lineage>
        <taxon>Eukaryota</taxon>
        <taxon>Fungi</taxon>
        <taxon>Dikarya</taxon>
        <taxon>Ascomycota</taxon>
        <taxon>Pezizomycotina</taxon>
        <taxon>Sordariomycetes</taxon>
        <taxon>Hypocreomycetidae</taxon>
        <taxon>Hypocreales</taxon>
        <taxon>Nectriaceae</taxon>
        <taxon>Fusarium</taxon>
        <taxon>Fusarium fujikuroi species complex</taxon>
    </lineage>
</organism>